<evidence type="ECO:0000256" key="1">
    <source>
        <dbReference type="ARBA" id="ARBA00012726"/>
    </source>
</evidence>
<name>A0A9E9P2I6_9BURK</name>
<dbReference type="KEGG" id="ovb:NB640_12080"/>
<feature type="binding site" evidence="10">
    <location>
        <begin position="303"/>
        <end position="306"/>
    </location>
    <ligand>
        <name>GMP</name>
        <dbReference type="ChEBI" id="CHEBI:58115"/>
    </ligand>
</feature>
<feature type="binding site" evidence="11">
    <location>
        <position position="166"/>
    </location>
    <ligand>
        <name>Mn(2+)</name>
        <dbReference type="ChEBI" id="CHEBI:29035"/>
        <label>2</label>
    </ligand>
</feature>
<feature type="binding site" evidence="10">
    <location>
        <position position="286"/>
    </location>
    <ligand>
        <name>GMP</name>
        <dbReference type="ChEBI" id="CHEBI:58115"/>
    </ligand>
</feature>
<dbReference type="RefSeq" id="WP_269308946.1">
    <property type="nucleotide sequence ID" value="NZ_CP098242.1"/>
</dbReference>
<keyword evidence="3 11" id="KW-0479">Metal-binding</keyword>
<evidence type="ECO:0000256" key="10">
    <source>
        <dbReference type="PIRSR" id="PIRSR601233-2"/>
    </source>
</evidence>
<dbReference type="GO" id="GO:0042245">
    <property type="term" value="P:RNA repair"/>
    <property type="evidence" value="ECO:0007669"/>
    <property type="project" value="UniProtKB-KW"/>
</dbReference>
<dbReference type="GO" id="GO:0003909">
    <property type="term" value="F:DNA ligase activity"/>
    <property type="evidence" value="ECO:0007669"/>
    <property type="project" value="TreeGrafter"/>
</dbReference>
<keyword evidence="7 11" id="KW-0464">Manganese</keyword>
<feature type="binding site" evidence="11">
    <location>
        <position position="251"/>
    </location>
    <ligand>
        <name>Mn(2+)</name>
        <dbReference type="ChEBI" id="CHEBI:29035"/>
        <label>2</label>
    </ligand>
</feature>
<keyword evidence="13" id="KW-1185">Reference proteome</keyword>
<feature type="binding site" evidence="11">
    <location>
        <position position="149"/>
    </location>
    <ligand>
        <name>Mn(2+)</name>
        <dbReference type="ChEBI" id="CHEBI:29035"/>
        <label>1</label>
    </ligand>
</feature>
<dbReference type="GO" id="GO:0170057">
    <property type="term" value="F:RNA ligase (GTP) activity"/>
    <property type="evidence" value="ECO:0007669"/>
    <property type="project" value="UniProtKB-EC"/>
</dbReference>
<dbReference type="GO" id="GO:0006396">
    <property type="term" value="P:RNA processing"/>
    <property type="evidence" value="ECO:0007669"/>
    <property type="project" value="InterPro"/>
</dbReference>
<evidence type="ECO:0000256" key="9">
    <source>
        <dbReference type="PIRSR" id="PIRSR601233-1"/>
    </source>
</evidence>
<evidence type="ECO:0000313" key="12">
    <source>
        <dbReference type="EMBL" id="WAW09942.1"/>
    </source>
</evidence>
<organism evidence="12 13">
    <name type="scientific">Oxalobacter vibrioformis</name>
    <dbReference type="NCBI Taxonomy" id="933080"/>
    <lineage>
        <taxon>Bacteria</taxon>
        <taxon>Pseudomonadati</taxon>
        <taxon>Pseudomonadota</taxon>
        <taxon>Betaproteobacteria</taxon>
        <taxon>Burkholderiales</taxon>
        <taxon>Oxalobacteraceae</taxon>
        <taxon>Oxalobacter</taxon>
    </lineage>
</organism>
<evidence type="ECO:0000256" key="2">
    <source>
        <dbReference type="ARBA" id="ARBA00022598"/>
    </source>
</evidence>
<dbReference type="GO" id="GO:0005525">
    <property type="term" value="F:GTP binding"/>
    <property type="evidence" value="ECO:0007669"/>
    <property type="project" value="UniProtKB-KW"/>
</dbReference>
<feature type="binding site" evidence="10">
    <location>
        <position position="375"/>
    </location>
    <ligand>
        <name>GMP</name>
        <dbReference type="ChEBI" id="CHEBI:58115"/>
    </ligand>
</feature>
<feature type="active site" description="GMP-histidine intermediate" evidence="9">
    <location>
        <position position="303"/>
    </location>
</feature>
<feature type="binding site" evidence="10">
    <location>
        <begin position="279"/>
        <end position="282"/>
    </location>
    <ligand>
        <name>GMP</name>
        <dbReference type="ChEBI" id="CHEBI:58115"/>
    </ligand>
</feature>
<gene>
    <name evidence="12" type="ORF">NB640_12080</name>
</gene>
<dbReference type="InterPro" id="IPR036025">
    <property type="entry name" value="RtcB-like_sf"/>
</dbReference>
<feature type="binding site" evidence="10">
    <location>
        <begin position="251"/>
        <end position="252"/>
    </location>
    <ligand>
        <name>GMP</name>
        <dbReference type="ChEBI" id="CHEBI:58115"/>
    </ligand>
</feature>
<evidence type="ECO:0000256" key="3">
    <source>
        <dbReference type="ARBA" id="ARBA00022723"/>
    </source>
</evidence>
<dbReference type="Pfam" id="PF01139">
    <property type="entry name" value="RtcB"/>
    <property type="match status" value="2"/>
</dbReference>
<dbReference type="EC" id="6.5.1.8" evidence="1"/>
<protein>
    <recommendedName>
        <fullName evidence="1">3'-phosphate/5'-hydroxy nucleic acid ligase</fullName>
        <ecNumber evidence="1">6.5.1.8</ecNumber>
    </recommendedName>
</protein>
<accession>A0A9E9P2I6</accession>
<dbReference type="SUPFAM" id="SSF103365">
    <property type="entry name" value="Hypothetical protein PH1602"/>
    <property type="match status" value="1"/>
</dbReference>
<evidence type="ECO:0000256" key="7">
    <source>
        <dbReference type="ARBA" id="ARBA00023211"/>
    </source>
</evidence>
<proteinExistence type="predicted"/>
<dbReference type="EMBL" id="CP098242">
    <property type="protein sequence ID" value="WAW09942.1"/>
    <property type="molecule type" value="Genomic_DNA"/>
</dbReference>
<dbReference type="Gene3D" id="3.90.1860.10">
    <property type="entry name" value="tRNA-splicing ligase RtcB"/>
    <property type="match status" value="1"/>
</dbReference>
<sequence length="376" mass="40972">MKLKKIDATGKPYRIFAEHLESQAIDQFVGAMQLDSVLKGALMPDAHSGYTLPIGAVVAVQGMVYPSFVGYDIGCGMCAMKTTFRPADIRTHAPAIFKRIYEQLPVGFAHRKTPSEWGDFKRLDHTPHLKKLMVNGGLKQLGTLGSGNHFVEVGEDESGAVWIVIHSGSRNIGHSVATHYLKAASPDGRPREGFFGLLTDSAAGEDYIRDMAYCLAFALENRRQIMHVVADAIASQVEGKLIVSSLINRTHNHAEKTGGLWIHRKGATHAEDGMPGVIPGNMRDGSFIVRGKGNPESLSSSSHGAGRVMGRKEAKRKIDLASFAADMRVRGITAKVDRHTLDEAPGAYKDIHEVMAMQADLVDVLHHIRPIINIKG</sequence>
<feature type="binding site" evidence="10">
    <location>
        <begin position="148"/>
        <end position="152"/>
    </location>
    <ligand>
        <name>GMP</name>
        <dbReference type="ChEBI" id="CHEBI:58115"/>
    </ligand>
</feature>
<dbReference type="GO" id="GO:0006281">
    <property type="term" value="P:DNA repair"/>
    <property type="evidence" value="ECO:0007669"/>
    <property type="project" value="TreeGrafter"/>
</dbReference>
<keyword evidence="5" id="KW-0692">RNA repair</keyword>
<comment type="catalytic activity">
    <reaction evidence="8">
        <text>a 3'-end 3'-phospho-ribonucleotide-RNA + a 5'-end dephospho-ribonucleoside-RNA + GTP = a ribonucleotidyl-ribonucleotide-RNA + GMP + diphosphate</text>
        <dbReference type="Rhea" id="RHEA:68076"/>
        <dbReference type="Rhea" id="RHEA-COMP:10463"/>
        <dbReference type="Rhea" id="RHEA-COMP:13936"/>
        <dbReference type="Rhea" id="RHEA-COMP:17355"/>
        <dbReference type="ChEBI" id="CHEBI:33019"/>
        <dbReference type="ChEBI" id="CHEBI:37565"/>
        <dbReference type="ChEBI" id="CHEBI:58115"/>
        <dbReference type="ChEBI" id="CHEBI:83062"/>
        <dbReference type="ChEBI" id="CHEBI:138284"/>
        <dbReference type="ChEBI" id="CHEBI:173118"/>
        <dbReference type="EC" id="6.5.1.8"/>
    </reaction>
</comment>
<evidence type="ECO:0000313" key="13">
    <source>
        <dbReference type="Proteomes" id="UP001156215"/>
    </source>
</evidence>
<dbReference type="AlphaFoldDB" id="A0A9E9P2I6"/>
<keyword evidence="4 10" id="KW-0547">Nucleotide-binding</keyword>
<comment type="cofactor">
    <cofactor evidence="11">
        <name>Mn(2+)</name>
        <dbReference type="ChEBI" id="CHEBI:29035"/>
    </cofactor>
    <text evidence="11">Binds 2 manganese ions per subunit.</text>
</comment>
<dbReference type="InterPro" id="IPR052915">
    <property type="entry name" value="RtcB-like"/>
</dbReference>
<evidence type="ECO:0000256" key="6">
    <source>
        <dbReference type="ARBA" id="ARBA00023134"/>
    </source>
</evidence>
<dbReference type="PANTHER" id="PTHR43749:SF2">
    <property type="entry name" value="RNA-SPLICING LIGASE RTCB"/>
    <property type="match status" value="1"/>
</dbReference>
<dbReference type="PANTHER" id="PTHR43749">
    <property type="entry name" value="RNA-SPLICING LIGASE RTCB"/>
    <property type="match status" value="1"/>
</dbReference>
<keyword evidence="6 10" id="KW-0342">GTP-binding</keyword>
<evidence type="ECO:0000256" key="5">
    <source>
        <dbReference type="ARBA" id="ARBA00022800"/>
    </source>
</evidence>
<evidence type="ECO:0000256" key="8">
    <source>
        <dbReference type="ARBA" id="ARBA00047746"/>
    </source>
</evidence>
<dbReference type="Proteomes" id="UP001156215">
    <property type="component" value="Chromosome"/>
</dbReference>
<keyword evidence="2" id="KW-0436">Ligase</keyword>
<dbReference type="GO" id="GO:0030145">
    <property type="term" value="F:manganese ion binding"/>
    <property type="evidence" value="ECO:0007669"/>
    <property type="project" value="TreeGrafter"/>
</dbReference>
<evidence type="ECO:0000256" key="4">
    <source>
        <dbReference type="ARBA" id="ARBA00022741"/>
    </source>
</evidence>
<reference evidence="12" key="1">
    <citation type="journal article" date="2022" name="Front. Microbiol.">
        <title>New perspectives on an old grouping: The genomic and phenotypic variability of Oxalobacter formigenes and the implications for calcium oxalate stone prevention.</title>
        <authorList>
            <person name="Chmiel J.A."/>
            <person name="Carr C."/>
            <person name="Stuivenberg G.A."/>
            <person name="Venema R."/>
            <person name="Chanyi R.M."/>
            <person name="Al K.F."/>
            <person name="Giguere D."/>
            <person name="Say H."/>
            <person name="Akouris P.P."/>
            <person name="Dominguez Romero S.A."/>
            <person name="Kwong A."/>
            <person name="Tai V."/>
            <person name="Koval S.F."/>
            <person name="Razvi H."/>
            <person name="Bjazevic J."/>
            <person name="Burton J.P."/>
        </authorList>
    </citation>
    <scope>NUCLEOTIDE SEQUENCE</scope>
    <source>
        <strain evidence="12">WoOx3</strain>
    </source>
</reference>
<feature type="binding site" evidence="11">
    <location>
        <position position="72"/>
    </location>
    <ligand>
        <name>Mn(2+)</name>
        <dbReference type="ChEBI" id="CHEBI:29035"/>
        <label>1</label>
    </ligand>
</feature>
<dbReference type="InterPro" id="IPR001233">
    <property type="entry name" value="RtcB"/>
</dbReference>
<evidence type="ECO:0000256" key="11">
    <source>
        <dbReference type="PIRSR" id="PIRSR601233-3"/>
    </source>
</evidence>